<dbReference type="Pfam" id="PF00108">
    <property type="entry name" value="Thiolase_N"/>
    <property type="match status" value="1"/>
</dbReference>
<proteinExistence type="inferred from homology"/>
<name>A0A5B8SZ16_LEUPS</name>
<dbReference type="InterPro" id="IPR002155">
    <property type="entry name" value="Thiolase"/>
</dbReference>
<dbReference type="InterPro" id="IPR020610">
    <property type="entry name" value="Thiolase_AS"/>
</dbReference>
<dbReference type="PROSITE" id="PS00099">
    <property type="entry name" value="THIOLASE_3"/>
    <property type="match status" value="1"/>
</dbReference>
<dbReference type="GO" id="GO:0003988">
    <property type="term" value="F:acetyl-CoA C-acyltransferase activity"/>
    <property type="evidence" value="ECO:0007669"/>
    <property type="project" value="UniProtKB-EC"/>
</dbReference>
<dbReference type="InterPro" id="IPR020617">
    <property type="entry name" value="Thiolase_C"/>
</dbReference>
<dbReference type="InterPro" id="IPR050215">
    <property type="entry name" value="Thiolase-like_sf_Thiolase"/>
</dbReference>
<dbReference type="GO" id="GO:0010124">
    <property type="term" value="P:phenylacetate catabolic process"/>
    <property type="evidence" value="ECO:0007669"/>
    <property type="project" value="TreeGrafter"/>
</dbReference>
<dbReference type="InterPro" id="IPR016039">
    <property type="entry name" value="Thiolase-like"/>
</dbReference>
<accession>A0A5B8SZ16</accession>
<dbReference type="PROSITE" id="PS00737">
    <property type="entry name" value="THIOLASE_2"/>
    <property type="match status" value="1"/>
</dbReference>
<feature type="domain" description="Thiolase C-terminal" evidence="9">
    <location>
        <begin position="259"/>
        <end position="376"/>
    </location>
</feature>
<protein>
    <recommendedName>
        <fullName evidence="4">acetyl-CoA C-acyltransferase</fullName>
        <ecNumber evidence="4">2.3.1.16</ecNumber>
    </recommendedName>
</protein>
<evidence type="ECO:0000313" key="11">
    <source>
        <dbReference type="Proteomes" id="UP000321296"/>
    </source>
</evidence>
<sequence length="383" mass="41616">MRKIVPKAVIVSAKRLPIGKINGIYVNKTPEELFSQLIQQQIATVPHWSKKEIDQVILGNVTNLGGNLARRCALAAQLPVATPAYTIDCQCASGLMAVISGVQSIVSGDARFVLAGGVESTSTANPIIDSQTNKRMQRFPMVPKGQLDLDMGIIAENMGEKYHISRNMQDEYAYKSHMKAKKAFERKEIIQEIIPFDLDQHIVDQDQCPRFNTSVEQLAQLKSAFREHGTVTAGNSCPINDGAAATFLSDCHQVKDAQGYYLDHATVGVAPNEFIIAPIMATKKLLSQLHLTISDIDVVELNEAFAVQAILCCDQLGISEKQLNPLGGALAYGHPYGATGAILVSRLLNSLNRLHRPALGIITLCVAGGMGVSVLIGNKFWQK</sequence>
<evidence type="ECO:0000259" key="9">
    <source>
        <dbReference type="Pfam" id="PF02803"/>
    </source>
</evidence>
<dbReference type="Gene3D" id="3.40.47.10">
    <property type="match status" value="1"/>
</dbReference>
<keyword evidence="2 6" id="KW-0808">Transferase</keyword>
<gene>
    <name evidence="10" type="ORF">FGL85_03845</name>
</gene>
<dbReference type="GO" id="GO:0006635">
    <property type="term" value="P:fatty acid beta-oxidation"/>
    <property type="evidence" value="ECO:0007669"/>
    <property type="project" value="TreeGrafter"/>
</dbReference>
<evidence type="ECO:0000256" key="4">
    <source>
        <dbReference type="ARBA" id="ARBA00024073"/>
    </source>
</evidence>
<feature type="transmembrane region" description="Helical" evidence="7">
    <location>
        <begin position="358"/>
        <end position="377"/>
    </location>
</feature>
<dbReference type="EC" id="2.3.1.16" evidence="4"/>
<comment type="similarity">
    <text evidence="1 6">Belongs to the thiolase-like superfamily. Thiolase family.</text>
</comment>
<dbReference type="GO" id="GO:0005737">
    <property type="term" value="C:cytoplasm"/>
    <property type="evidence" value="ECO:0007669"/>
    <property type="project" value="UniProtKB-ARBA"/>
</dbReference>
<dbReference type="Proteomes" id="UP000321296">
    <property type="component" value="Chromosome"/>
</dbReference>
<dbReference type="PIRSF" id="PIRSF000429">
    <property type="entry name" value="Ac-CoA_Ac_transf"/>
    <property type="match status" value="1"/>
</dbReference>
<feature type="active site" description="Proton acceptor" evidence="5">
    <location>
        <position position="365"/>
    </location>
</feature>
<feature type="active site" description="Acyl-thioester intermediate" evidence="5">
    <location>
        <position position="91"/>
    </location>
</feature>
<dbReference type="PANTHER" id="PTHR43853">
    <property type="entry name" value="3-KETOACYL-COA THIOLASE, PEROXISOMAL"/>
    <property type="match status" value="1"/>
</dbReference>
<dbReference type="CDD" id="cd00751">
    <property type="entry name" value="thiolase"/>
    <property type="match status" value="1"/>
</dbReference>
<dbReference type="KEGG" id="lpse:FGL85_03845"/>
<dbReference type="AlphaFoldDB" id="A0A5B8SZ16"/>
<evidence type="ECO:0000256" key="5">
    <source>
        <dbReference type="PIRSR" id="PIRSR000429-1"/>
    </source>
</evidence>
<evidence type="ECO:0000256" key="6">
    <source>
        <dbReference type="RuleBase" id="RU003557"/>
    </source>
</evidence>
<dbReference type="PANTHER" id="PTHR43853:SF3">
    <property type="entry name" value="ACETYL-COA C-ACETYLTRANSFERASE YHFS-RELATED"/>
    <property type="match status" value="1"/>
</dbReference>
<dbReference type="InterPro" id="IPR020613">
    <property type="entry name" value="Thiolase_CS"/>
</dbReference>
<reference evidence="10 11" key="1">
    <citation type="submission" date="2019-06" db="EMBL/GenBank/DDBJ databases">
        <title>Genome analyses of bacteria isolated from kimchi.</title>
        <authorList>
            <person name="Lee S."/>
            <person name="Ahn S."/>
            <person name="Roh S."/>
        </authorList>
    </citation>
    <scope>NUCLEOTIDE SEQUENCE [LARGE SCALE GENOMIC DNA]</scope>
    <source>
        <strain evidence="10 11">CBA3630</strain>
    </source>
</reference>
<evidence type="ECO:0000256" key="7">
    <source>
        <dbReference type="SAM" id="Phobius"/>
    </source>
</evidence>
<evidence type="ECO:0000259" key="8">
    <source>
        <dbReference type="Pfam" id="PF00108"/>
    </source>
</evidence>
<dbReference type="EMBL" id="CP042383">
    <property type="protein sequence ID" value="QEA41691.1"/>
    <property type="molecule type" value="Genomic_DNA"/>
</dbReference>
<keyword evidence="3 6" id="KW-0012">Acyltransferase</keyword>
<evidence type="ECO:0000313" key="10">
    <source>
        <dbReference type="EMBL" id="QEA41691.1"/>
    </source>
</evidence>
<organism evidence="10 11">
    <name type="scientific">Leuconostoc pseudomesenteroides</name>
    <dbReference type="NCBI Taxonomy" id="33968"/>
    <lineage>
        <taxon>Bacteria</taxon>
        <taxon>Bacillati</taxon>
        <taxon>Bacillota</taxon>
        <taxon>Bacilli</taxon>
        <taxon>Lactobacillales</taxon>
        <taxon>Lactobacillaceae</taxon>
        <taxon>Leuconostoc</taxon>
    </lineage>
</organism>
<feature type="active site" description="Proton acceptor" evidence="5">
    <location>
        <position position="334"/>
    </location>
</feature>
<evidence type="ECO:0000256" key="3">
    <source>
        <dbReference type="ARBA" id="ARBA00023315"/>
    </source>
</evidence>
<evidence type="ECO:0000256" key="1">
    <source>
        <dbReference type="ARBA" id="ARBA00010982"/>
    </source>
</evidence>
<feature type="domain" description="Thiolase N-terminal" evidence="8">
    <location>
        <begin position="9"/>
        <end position="248"/>
    </location>
</feature>
<dbReference type="NCBIfam" id="TIGR01930">
    <property type="entry name" value="AcCoA-C-Actrans"/>
    <property type="match status" value="1"/>
</dbReference>
<dbReference type="SUPFAM" id="SSF53901">
    <property type="entry name" value="Thiolase-like"/>
    <property type="match status" value="2"/>
</dbReference>
<keyword evidence="7" id="KW-1133">Transmembrane helix</keyword>
<dbReference type="Pfam" id="PF02803">
    <property type="entry name" value="Thiolase_C"/>
    <property type="match status" value="1"/>
</dbReference>
<dbReference type="RefSeq" id="WP_147651191.1">
    <property type="nucleotide sequence ID" value="NZ_CP042383.1"/>
</dbReference>
<keyword evidence="7" id="KW-0472">Membrane</keyword>
<keyword evidence="7" id="KW-0812">Transmembrane</keyword>
<evidence type="ECO:0000256" key="2">
    <source>
        <dbReference type="ARBA" id="ARBA00022679"/>
    </source>
</evidence>
<dbReference type="InterPro" id="IPR020616">
    <property type="entry name" value="Thiolase_N"/>
</dbReference>